<dbReference type="InterPro" id="IPR051202">
    <property type="entry name" value="Peptidase_C40"/>
</dbReference>
<evidence type="ECO:0000256" key="5">
    <source>
        <dbReference type="SAM" id="Coils"/>
    </source>
</evidence>
<accession>A0LRB2</accession>
<feature type="domain" description="NlpC/P60" evidence="7">
    <location>
        <begin position="325"/>
        <end position="458"/>
    </location>
</feature>
<feature type="coiled-coil region" evidence="5">
    <location>
        <begin position="232"/>
        <end position="266"/>
    </location>
</feature>
<dbReference type="SUPFAM" id="SSF54001">
    <property type="entry name" value="Cysteine proteinases"/>
    <property type="match status" value="1"/>
</dbReference>
<feature type="compositionally biased region" description="Low complexity" evidence="6">
    <location>
        <begin position="295"/>
        <end position="308"/>
    </location>
</feature>
<dbReference type="PROSITE" id="PS51935">
    <property type="entry name" value="NLPC_P60"/>
    <property type="match status" value="1"/>
</dbReference>
<comment type="similarity">
    <text evidence="1">Belongs to the peptidase C40 family.</text>
</comment>
<dbReference type="Proteomes" id="UP000008221">
    <property type="component" value="Chromosome"/>
</dbReference>
<feature type="coiled-coil region" evidence="5">
    <location>
        <begin position="80"/>
        <end position="142"/>
    </location>
</feature>
<dbReference type="HOGENOM" id="CLU_026494_1_1_11"/>
<keyword evidence="2" id="KW-0645">Protease</keyword>
<protein>
    <submittedName>
        <fullName evidence="8">NLP/P60 protein</fullName>
    </submittedName>
</protein>
<evidence type="ECO:0000256" key="4">
    <source>
        <dbReference type="ARBA" id="ARBA00022807"/>
    </source>
</evidence>
<keyword evidence="4" id="KW-0788">Thiol protease</keyword>
<dbReference type="eggNOG" id="COG0791">
    <property type="taxonomic scope" value="Bacteria"/>
</dbReference>
<evidence type="ECO:0000256" key="6">
    <source>
        <dbReference type="SAM" id="MobiDB-lite"/>
    </source>
</evidence>
<keyword evidence="9" id="KW-1185">Reference proteome</keyword>
<dbReference type="InParanoid" id="A0LRB2"/>
<evidence type="ECO:0000313" key="8">
    <source>
        <dbReference type="EMBL" id="ABK51972.1"/>
    </source>
</evidence>
<keyword evidence="3" id="KW-0378">Hydrolase</keyword>
<name>A0LRB2_ACIC1</name>
<evidence type="ECO:0000259" key="7">
    <source>
        <dbReference type="PROSITE" id="PS51935"/>
    </source>
</evidence>
<sequence>MTSEFVGMAVACVKKPLWSCRQGVGGAPVRAGRWLTTVGLVVAFTVGATCPALADKPPIIPSQSEVDAARAAAQAKAAAVAQTEQALADANAQLQKLNDQVETLVEAYNGAMVRLQDAQAKARAAAANLAAARAAHEQAQIEMDQFAALTYMGAGDVAKLTALLFAPDPERFLTRAGTLAAIDRHRQGIIALTEATAQAEASAAAAAAQALGQQQKAADAAARAKDAAVQAVNAQAAEVAQITQRKQDLQAQLAVLQGKAKSLAEARARGLAELAAQRAAAAAAAAAAAKRRAAEQAASESGTGSSAGPVGNLPTPGMGHSISTPQQRAGAVAFARSQIGVWYRWAGAGEVGPTVTDQGIQNVPGYDCSGLVMRAYESVGIELGHYTGLQWDEGMHVSQDQLMPGDLVFFATNVNDPSTIHHVGIYIGNGQMIDAPQTGEQVGIHNAFRPDYIGAVRP</sequence>
<dbReference type="GO" id="GO:0006508">
    <property type="term" value="P:proteolysis"/>
    <property type="evidence" value="ECO:0007669"/>
    <property type="project" value="UniProtKB-KW"/>
</dbReference>
<dbReference type="GO" id="GO:0008234">
    <property type="term" value="F:cysteine-type peptidase activity"/>
    <property type="evidence" value="ECO:0007669"/>
    <property type="project" value="UniProtKB-KW"/>
</dbReference>
<dbReference type="KEGG" id="ace:Acel_0198"/>
<gene>
    <name evidence="8" type="ordered locus">Acel_0198</name>
</gene>
<dbReference type="InterPro" id="IPR038765">
    <property type="entry name" value="Papain-like_cys_pep_sf"/>
</dbReference>
<dbReference type="PANTHER" id="PTHR47053:SF1">
    <property type="entry name" value="MUREIN DD-ENDOPEPTIDASE MEPH-RELATED"/>
    <property type="match status" value="1"/>
</dbReference>
<evidence type="ECO:0000256" key="1">
    <source>
        <dbReference type="ARBA" id="ARBA00007074"/>
    </source>
</evidence>
<feature type="region of interest" description="Disordered" evidence="6">
    <location>
        <begin position="295"/>
        <end position="325"/>
    </location>
</feature>
<dbReference type="InterPro" id="IPR000064">
    <property type="entry name" value="NLP_P60_dom"/>
</dbReference>
<dbReference type="EMBL" id="CP000481">
    <property type="protein sequence ID" value="ABK51972.1"/>
    <property type="molecule type" value="Genomic_DNA"/>
</dbReference>
<keyword evidence="5" id="KW-0175">Coiled coil</keyword>
<organism evidence="8 9">
    <name type="scientific">Acidothermus cellulolyticus (strain ATCC 43068 / DSM 8971 / 11B)</name>
    <dbReference type="NCBI Taxonomy" id="351607"/>
    <lineage>
        <taxon>Bacteria</taxon>
        <taxon>Bacillati</taxon>
        <taxon>Actinomycetota</taxon>
        <taxon>Actinomycetes</taxon>
        <taxon>Acidothermales</taxon>
        <taxon>Acidothermaceae</taxon>
        <taxon>Acidothermus</taxon>
    </lineage>
</organism>
<dbReference type="Gene3D" id="3.90.1720.10">
    <property type="entry name" value="endopeptidase domain like (from Nostoc punctiforme)"/>
    <property type="match status" value="1"/>
</dbReference>
<reference evidence="8 9" key="1">
    <citation type="journal article" date="2009" name="Genome Res.">
        <title>Complete genome of the cellulolytic thermophile Acidothermus cellulolyticus 11B provides insights into its ecophysiological and evolutionary adaptations.</title>
        <authorList>
            <person name="Barabote R.D."/>
            <person name="Xie G."/>
            <person name="Leu D.H."/>
            <person name="Normand P."/>
            <person name="Necsulea A."/>
            <person name="Daubin V."/>
            <person name="Medigue C."/>
            <person name="Adney W.S."/>
            <person name="Xu X.C."/>
            <person name="Lapidus A."/>
            <person name="Parales R.E."/>
            <person name="Detter C."/>
            <person name="Pujic P."/>
            <person name="Bruce D."/>
            <person name="Lavire C."/>
            <person name="Challacombe J.F."/>
            <person name="Brettin T.S."/>
            <person name="Berry A.M."/>
        </authorList>
    </citation>
    <scope>NUCLEOTIDE SEQUENCE [LARGE SCALE GENOMIC DNA]</scope>
    <source>
        <strain evidence="9">ATCC 43068 / DSM 8971 / 11B</strain>
    </source>
</reference>
<proteinExistence type="inferred from homology"/>
<dbReference type="STRING" id="351607.Acel_0198"/>
<dbReference type="Pfam" id="PF00877">
    <property type="entry name" value="NLPC_P60"/>
    <property type="match status" value="1"/>
</dbReference>
<evidence type="ECO:0000256" key="2">
    <source>
        <dbReference type="ARBA" id="ARBA00022670"/>
    </source>
</evidence>
<evidence type="ECO:0000313" key="9">
    <source>
        <dbReference type="Proteomes" id="UP000008221"/>
    </source>
</evidence>
<dbReference type="AlphaFoldDB" id="A0LRB2"/>
<dbReference type="PANTHER" id="PTHR47053">
    <property type="entry name" value="MUREIN DD-ENDOPEPTIDASE MEPH-RELATED"/>
    <property type="match status" value="1"/>
</dbReference>
<evidence type="ECO:0000256" key="3">
    <source>
        <dbReference type="ARBA" id="ARBA00022801"/>
    </source>
</evidence>